<evidence type="ECO:0000256" key="1">
    <source>
        <dbReference type="SAM" id="Phobius"/>
    </source>
</evidence>
<evidence type="ECO:0000313" key="2">
    <source>
        <dbReference type="EMBL" id="MDQ0556457.1"/>
    </source>
</evidence>
<organism evidence="2 3">
    <name type="scientific">Paraclostridium ghonii</name>
    <dbReference type="NCBI Taxonomy" id="29358"/>
    <lineage>
        <taxon>Bacteria</taxon>
        <taxon>Bacillati</taxon>
        <taxon>Bacillota</taxon>
        <taxon>Clostridia</taxon>
        <taxon>Peptostreptococcales</taxon>
        <taxon>Peptostreptococcaceae</taxon>
        <taxon>Paraclostridium</taxon>
    </lineage>
</organism>
<keyword evidence="1" id="KW-0812">Transmembrane</keyword>
<feature type="transmembrane region" description="Helical" evidence="1">
    <location>
        <begin position="138"/>
        <end position="158"/>
    </location>
</feature>
<dbReference type="RefSeq" id="WP_307505663.1">
    <property type="nucleotide sequence ID" value="NZ_BAAACE010000021.1"/>
</dbReference>
<feature type="transmembrane region" description="Helical" evidence="1">
    <location>
        <begin position="252"/>
        <end position="275"/>
    </location>
</feature>
<keyword evidence="1" id="KW-0472">Membrane</keyword>
<dbReference type="EMBL" id="JAUSWG010000005">
    <property type="protein sequence ID" value="MDQ0556457.1"/>
    <property type="molecule type" value="Genomic_DNA"/>
</dbReference>
<keyword evidence="1" id="KW-1133">Transmembrane helix</keyword>
<accession>A0ABU0MZW2</accession>
<protein>
    <submittedName>
        <fullName evidence="2">Uncharacterized protein</fullName>
    </submittedName>
</protein>
<evidence type="ECO:0000313" key="3">
    <source>
        <dbReference type="Proteomes" id="UP001232584"/>
    </source>
</evidence>
<comment type="caution">
    <text evidence="2">The sequence shown here is derived from an EMBL/GenBank/DDBJ whole genome shotgun (WGS) entry which is preliminary data.</text>
</comment>
<feature type="transmembrane region" description="Helical" evidence="1">
    <location>
        <begin position="178"/>
        <end position="200"/>
    </location>
</feature>
<dbReference type="Proteomes" id="UP001232584">
    <property type="component" value="Unassembled WGS sequence"/>
</dbReference>
<keyword evidence="3" id="KW-1185">Reference proteome</keyword>
<reference evidence="2 3" key="1">
    <citation type="submission" date="2023-07" db="EMBL/GenBank/DDBJ databases">
        <title>Genomic Encyclopedia of Type Strains, Phase IV (KMG-IV): sequencing the most valuable type-strain genomes for metagenomic binning, comparative biology and taxonomic classification.</title>
        <authorList>
            <person name="Goeker M."/>
        </authorList>
    </citation>
    <scope>NUCLEOTIDE SEQUENCE [LARGE SCALE GENOMIC DNA]</scope>
    <source>
        <strain evidence="2 3">DSM 15049</strain>
    </source>
</reference>
<sequence length="277" mass="31870">MQKLLRRIANMEDKDAVRLYNSLNTKLNVSKDKGFSYSDIAQFVFVSNGDDIEYLLKNLEFIKTISNDNNNELVKNGINKIKNHIELEVCRLEYLEKKQKKDLMNITQSTLKDVKSMGKTLKEYDKKFYKNNKEITNWYANIITILGLFAAIVVTFFGGLSSINSIFSGIANVSKYRLVFVVLIVAFSMFNIVFMLLYYISIITNKSLNKDCSSICNNFNAVSIANENSRSRASRDAIICTNKKMTCSIKRYPLIMIFNFLILGMLITLMIFYILKV</sequence>
<proteinExistence type="predicted"/>
<gene>
    <name evidence="2" type="ORF">QOZ92_001571</name>
</gene>
<name>A0ABU0MZW2_9FIRM</name>